<keyword evidence="3" id="KW-0805">Transcription regulation</keyword>
<feature type="compositionally biased region" description="Polar residues" evidence="6">
    <location>
        <begin position="170"/>
        <end position="179"/>
    </location>
</feature>
<feature type="region of interest" description="Disordered" evidence="6">
    <location>
        <begin position="30"/>
        <end position="65"/>
    </location>
</feature>
<dbReference type="PANTHER" id="PTHR15138">
    <property type="entry name" value="TRANSCRIPTION INITIATION FACTOR TFIID SUBUNIT 4"/>
    <property type="match status" value="1"/>
</dbReference>
<evidence type="ECO:0000313" key="8">
    <source>
        <dbReference type="EMBL" id="KAI1723483.1"/>
    </source>
</evidence>
<evidence type="ECO:0000256" key="6">
    <source>
        <dbReference type="SAM" id="MobiDB-lite"/>
    </source>
</evidence>
<comment type="similarity">
    <text evidence="2">Belongs to the TAF4 family.</text>
</comment>
<evidence type="ECO:0000256" key="3">
    <source>
        <dbReference type="ARBA" id="ARBA00023015"/>
    </source>
</evidence>
<feature type="region of interest" description="Disordered" evidence="6">
    <location>
        <begin position="142"/>
        <end position="179"/>
    </location>
</feature>
<gene>
    <name evidence="8" type="ORF">DdX_03643</name>
</gene>
<dbReference type="GO" id="GO:0006367">
    <property type="term" value="P:transcription initiation at RNA polymerase II promoter"/>
    <property type="evidence" value="ECO:0007669"/>
    <property type="project" value="TreeGrafter"/>
</dbReference>
<dbReference type="InterPro" id="IPR037249">
    <property type="entry name" value="TAFH/NHR1_dom_sf"/>
</dbReference>
<dbReference type="Pfam" id="PF05236">
    <property type="entry name" value="TAF4"/>
    <property type="match status" value="1"/>
</dbReference>
<feature type="region of interest" description="Disordered" evidence="6">
    <location>
        <begin position="625"/>
        <end position="649"/>
    </location>
</feature>
<protein>
    <submittedName>
        <fullName evidence="8">Transcription initiation factor TFIID component TAF4 family domain-containing protein</fullName>
    </submittedName>
</protein>
<comment type="caution">
    <text evidence="8">The sequence shown here is derived from an EMBL/GenBank/DDBJ whole genome shotgun (WGS) entry which is preliminary data.</text>
</comment>
<proteinExistence type="inferred from homology"/>
<keyword evidence="9" id="KW-1185">Reference proteome</keyword>
<evidence type="ECO:0000259" key="7">
    <source>
        <dbReference type="PROSITE" id="PS51119"/>
    </source>
</evidence>
<dbReference type="Proteomes" id="UP001201812">
    <property type="component" value="Unassembled WGS sequence"/>
</dbReference>
<evidence type="ECO:0000256" key="1">
    <source>
        <dbReference type="ARBA" id="ARBA00004123"/>
    </source>
</evidence>
<keyword evidence="4" id="KW-0804">Transcription</keyword>
<sequence length="649" mass="70752">MSQNARHYRFNNPKNAPSIYWYAVNPRPLQKSSMSSQAPSPTTSATYLPAQRPPSAPALHNGNGTMTQPRIVRLVNTAPPSHESPNAHYVMDSPNRQQPRATTMMQPQMGGSTAMGVMQAQQQPNHSAPRTVVYSTTPTNITDRQASASPAMRQPSSDPPQQRPLGNGGANQPNDGTVSRETVTPVMKCAKFFTTLLHLSQRQSQSNTIAVVRQLIRGVVFGNLSPENFTNRLQRALGSPAQKNLLTFLRDTLPALRTALRNGEQVIEGIGTAEEYEQENQDGSLDIIDDVLPATNGTVADGQKQPIQAVKNEPNRFATPAQSRVGLMLPPQAAPPRPPSQPSTIVVPLAEVKSEVDPLSTLDTSIDSVIHNVTATSTSTLTAAPIVVDANEMETTGLVAGTSAIVPISEDQLPNTLLNSQAIADRIFERMPECEGLEPDVLELISNAAETRLRALAGALSMASEHRLEPLRLTPYYKQLDEPRKQLRFMEDIEKHAHERRENQEREALLRFSKSKAKDKDAMEKAKQVQKADKEAAMNRDANAAAIAALGGSRGIKRPGSSNTMHQVAGNPIKESASAGLTVQTHRPRMKRVTIRDLQFALSSDSFNTSPAVRHRLFLGLRAPTNPRSIQTSTTLNVTKDDPRLDSSQ</sequence>
<dbReference type="InterPro" id="IPR045144">
    <property type="entry name" value="TAF4"/>
</dbReference>
<dbReference type="PANTHER" id="PTHR15138:SF14">
    <property type="entry name" value="TRANSCRIPTION INITIATION FACTOR TFIID SUBUNIT 4"/>
    <property type="match status" value="1"/>
</dbReference>
<name>A0AAD4NE13_9BILA</name>
<dbReference type="SMART" id="SM00549">
    <property type="entry name" value="TAFH"/>
    <property type="match status" value="1"/>
</dbReference>
<feature type="compositionally biased region" description="Polar residues" evidence="6">
    <location>
        <begin position="626"/>
        <end position="638"/>
    </location>
</feature>
<dbReference type="InterPro" id="IPR003894">
    <property type="entry name" value="TAFH_NHR1"/>
</dbReference>
<comment type="subcellular location">
    <subcellularLocation>
        <location evidence="1">Nucleus</location>
    </subcellularLocation>
</comment>
<dbReference type="Gene3D" id="1.20.120.1110">
    <property type="entry name" value="TAFH/NHR1 domain"/>
    <property type="match status" value="1"/>
</dbReference>
<dbReference type="Pfam" id="PF07531">
    <property type="entry name" value="TAFH"/>
    <property type="match status" value="1"/>
</dbReference>
<reference evidence="8" key="1">
    <citation type="submission" date="2022-01" db="EMBL/GenBank/DDBJ databases">
        <title>Genome Sequence Resource for Two Populations of Ditylenchus destructor, the Migratory Endoparasitic Phytonematode.</title>
        <authorList>
            <person name="Zhang H."/>
            <person name="Lin R."/>
            <person name="Xie B."/>
        </authorList>
    </citation>
    <scope>NUCLEOTIDE SEQUENCE</scope>
    <source>
        <strain evidence="8">BazhouSP</strain>
    </source>
</reference>
<dbReference type="AlphaFoldDB" id="A0AAD4NE13"/>
<dbReference type="PROSITE" id="PS51119">
    <property type="entry name" value="TAFH"/>
    <property type="match status" value="1"/>
</dbReference>
<feature type="domain" description="TAFH" evidence="7">
    <location>
        <begin position="180"/>
        <end position="279"/>
    </location>
</feature>
<feature type="compositionally biased region" description="Basic and acidic residues" evidence="6">
    <location>
        <begin position="639"/>
        <end position="649"/>
    </location>
</feature>
<evidence type="ECO:0000256" key="5">
    <source>
        <dbReference type="ARBA" id="ARBA00023242"/>
    </source>
</evidence>
<organism evidence="8 9">
    <name type="scientific">Ditylenchus destructor</name>
    <dbReference type="NCBI Taxonomy" id="166010"/>
    <lineage>
        <taxon>Eukaryota</taxon>
        <taxon>Metazoa</taxon>
        <taxon>Ecdysozoa</taxon>
        <taxon>Nematoda</taxon>
        <taxon>Chromadorea</taxon>
        <taxon>Rhabditida</taxon>
        <taxon>Tylenchina</taxon>
        <taxon>Tylenchomorpha</taxon>
        <taxon>Sphaerularioidea</taxon>
        <taxon>Anguinidae</taxon>
        <taxon>Anguininae</taxon>
        <taxon>Ditylenchus</taxon>
    </lineage>
</organism>
<keyword evidence="5" id="KW-0539">Nucleus</keyword>
<accession>A0AAD4NE13</accession>
<feature type="region of interest" description="Disordered" evidence="6">
    <location>
        <begin position="77"/>
        <end position="102"/>
    </location>
</feature>
<evidence type="ECO:0000313" key="9">
    <source>
        <dbReference type="Proteomes" id="UP001201812"/>
    </source>
</evidence>
<dbReference type="GO" id="GO:0005669">
    <property type="term" value="C:transcription factor TFIID complex"/>
    <property type="evidence" value="ECO:0007669"/>
    <property type="project" value="InterPro"/>
</dbReference>
<dbReference type="GO" id="GO:0003677">
    <property type="term" value="F:DNA binding"/>
    <property type="evidence" value="ECO:0007669"/>
    <property type="project" value="TreeGrafter"/>
</dbReference>
<dbReference type="InterPro" id="IPR007900">
    <property type="entry name" value="TAF4_C"/>
</dbReference>
<dbReference type="CDD" id="cd08045">
    <property type="entry name" value="HFD_TAF4"/>
    <property type="match status" value="1"/>
</dbReference>
<evidence type="ECO:0000256" key="4">
    <source>
        <dbReference type="ARBA" id="ARBA00023163"/>
    </source>
</evidence>
<evidence type="ECO:0000256" key="2">
    <source>
        <dbReference type="ARBA" id="ARBA00006178"/>
    </source>
</evidence>
<dbReference type="GO" id="GO:0016251">
    <property type="term" value="F:RNA polymerase II general transcription initiation factor activity"/>
    <property type="evidence" value="ECO:0007669"/>
    <property type="project" value="TreeGrafter"/>
</dbReference>
<feature type="compositionally biased region" description="Low complexity" evidence="6">
    <location>
        <begin position="32"/>
        <end position="46"/>
    </location>
</feature>
<dbReference type="SUPFAM" id="SSF158553">
    <property type="entry name" value="TAFH domain-like"/>
    <property type="match status" value="1"/>
</dbReference>
<dbReference type="EMBL" id="JAKKPZ010000003">
    <property type="protein sequence ID" value="KAI1723483.1"/>
    <property type="molecule type" value="Genomic_DNA"/>
</dbReference>